<comment type="caution">
    <text evidence="1">The sequence shown here is derived from an EMBL/GenBank/DDBJ whole genome shotgun (WGS) entry which is preliminary data.</text>
</comment>
<sequence length="101" mass="10871">MIIGTERRGAGVTCAAIGGAIGGDKRPPRGVGVCISEVPDTSNADRYEFSLHHYFLLRYPSPASDLALNPAGPAQRTRQEFLYGTDPYARHNGVTRPCVLV</sequence>
<protein>
    <submittedName>
        <fullName evidence="1">Uncharacterized protein</fullName>
    </submittedName>
</protein>
<evidence type="ECO:0000313" key="2">
    <source>
        <dbReference type="Proteomes" id="UP000299102"/>
    </source>
</evidence>
<dbReference type="EMBL" id="BGZK01000542">
    <property type="protein sequence ID" value="GBP49316.1"/>
    <property type="molecule type" value="Genomic_DNA"/>
</dbReference>
<proteinExistence type="predicted"/>
<organism evidence="1 2">
    <name type="scientific">Eumeta variegata</name>
    <name type="common">Bagworm moth</name>
    <name type="synonym">Eumeta japonica</name>
    <dbReference type="NCBI Taxonomy" id="151549"/>
    <lineage>
        <taxon>Eukaryota</taxon>
        <taxon>Metazoa</taxon>
        <taxon>Ecdysozoa</taxon>
        <taxon>Arthropoda</taxon>
        <taxon>Hexapoda</taxon>
        <taxon>Insecta</taxon>
        <taxon>Pterygota</taxon>
        <taxon>Neoptera</taxon>
        <taxon>Endopterygota</taxon>
        <taxon>Lepidoptera</taxon>
        <taxon>Glossata</taxon>
        <taxon>Ditrysia</taxon>
        <taxon>Tineoidea</taxon>
        <taxon>Psychidae</taxon>
        <taxon>Oiketicinae</taxon>
        <taxon>Eumeta</taxon>
    </lineage>
</organism>
<keyword evidence="2" id="KW-1185">Reference proteome</keyword>
<reference evidence="1 2" key="1">
    <citation type="journal article" date="2019" name="Commun. Biol.">
        <title>The bagworm genome reveals a unique fibroin gene that provides high tensile strength.</title>
        <authorList>
            <person name="Kono N."/>
            <person name="Nakamura H."/>
            <person name="Ohtoshi R."/>
            <person name="Tomita M."/>
            <person name="Numata K."/>
            <person name="Arakawa K."/>
        </authorList>
    </citation>
    <scope>NUCLEOTIDE SEQUENCE [LARGE SCALE GENOMIC DNA]</scope>
</reference>
<evidence type="ECO:0000313" key="1">
    <source>
        <dbReference type="EMBL" id="GBP49316.1"/>
    </source>
</evidence>
<accession>A0A4C1WD45</accession>
<dbReference type="Proteomes" id="UP000299102">
    <property type="component" value="Unassembled WGS sequence"/>
</dbReference>
<gene>
    <name evidence="1" type="ORF">EVAR_27018_1</name>
</gene>
<name>A0A4C1WD45_EUMVA</name>
<dbReference type="AlphaFoldDB" id="A0A4C1WD45"/>